<dbReference type="EMBL" id="JARJLG010000253">
    <property type="protein sequence ID" value="KAJ7722892.1"/>
    <property type="molecule type" value="Genomic_DNA"/>
</dbReference>
<proteinExistence type="predicted"/>
<dbReference type="PANTHER" id="PTHR43441">
    <property type="entry name" value="RIBOSOMAL-PROTEIN-SERINE ACETYLTRANSFERASE"/>
    <property type="match status" value="1"/>
</dbReference>
<feature type="domain" description="N-acetyltransferase" evidence="1">
    <location>
        <begin position="33"/>
        <end position="182"/>
    </location>
</feature>
<dbReference type="SUPFAM" id="SSF55729">
    <property type="entry name" value="Acyl-CoA N-acyltransferases (Nat)"/>
    <property type="match status" value="1"/>
</dbReference>
<dbReference type="InterPro" id="IPR000182">
    <property type="entry name" value="GNAT_dom"/>
</dbReference>
<dbReference type="Pfam" id="PF13302">
    <property type="entry name" value="Acetyltransf_3"/>
    <property type="match status" value="1"/>
</dbReference>
<dbReference type="InterPro" id="IPR051908">
    <property type="entry name" value="Ribosomal_N-acetyltransferase"/>
</dbReference>
<accession>A0AAD7HKX2</accession>
<protein>
    <submittedName>
        <fullName evidence="2">Acyl-CoA N-acyltransferase</fullName>
    </submittedName>
</protein>
<dbReference type="PANTHER" id="PTHR43441:SF5">
    <property type="entry name" value="FAMILY ACETYLTRANSFERASE, PUTATIVE-RELATED"/>
    <property type="match status" value="1"/>
</dbReference>
<comment type="caution">
    <text evidence="2">The sequence shown here is derived from an EMBL/GenBank/DDBJ whole genome shotgun (WGS) entry which is preliminary data.</text>
</comment>
<keyword evidence="3" id="KW-1185">Reference proteome</keyword>
<dbReference type="AlphaFoldDB" id="A0AAD7HKX2"/>
<organism evidence="2 3">
    <name type="scientific">Mycena maculata</name>
    <dbReference type="NCBI Taxonomy" id="230809"/>
    <lineage>
        <taxon>Eukaryota</taxon>
        <taxon>Fungi</taxon>
        <taxon>Dikarya</taxon>
        <taxon>Basidiomycota</taxon>
        <taxon>Agaricomycotina</taxon>
        <taxon>Agaricomycetes</taxon>
        <taxon>Agaricomycetidae</taxon>
        <taxon>Agaricales</taxon>
        <taxon>Marasmiineae</taxon>
        <taxon>Mycenaceae</taxon>
        <taxon>Mycena</taxon>
    </lineage>
</organism>
<evidence type="ECO:0000313" key="3">
    <source>
        <dbReference type="Proteomes" id="UP001215280"/>
    </source>
</evidence>
<name>A0AAD7HKX2_9AGAR</name>
<dbReference type="GO" id="GO:0008999">
    <property type="term" value="F:protein-N-terminal-alanine acetyltransferase activity"/>
    <property type="evidence" value="ECO:0007669"/>
    <property type="project" value="TreeGrafter"/>
</dbReference>
<evidence type="ECO:0000313" key="2">
    <source>
        <dbReference type="EMBL" id="KAJ7722892.1"/>
    </source>
</evidence>
<evidence type="ECO:0000259" key="1">
    <source>
        <dbReference type="PROSITE" id="PS51186"/>
    </source>
</evidence>
<gene>
    <name evidence="2" type="ORF">DFH07DRAFT_906880</name>
</gene>
<dbReference type="PROSITE" id="PS51186">
    <property type="entry name" value="GNAT"/>
    <property type="match status" value="1"/>
</dbReference>
<reference evidence="2" key="1">
    <citation type="submission" date="2023-03" db="EMBL/GenBank/DDBJ databases">
        <title>Massive genome expansion in bonnet fungi (Mycena s.s.) driven by repeated elements and novel gene families across ecological guilds.</title>
        <authorList>
            <consortium name="Lawrence Berkeley National Laboratory"/>
            <person name="Harder C.B."/>
            <person name="Miyauchi S."/>
            <person name="Viragh M."/>
            <person name="Kuo A."/>
            <person name="Thoen E."/>
            <person name="Andreopoulos B."/>
            <person name="Lu D."/>
            <person name="Skrede I."/>
            <person name="Drula E."/>
            <person name="Henrissat B."/>
            <person name="Morin E."/>
            <person name="Kohler A."/>
            <person name="Barry K."/>
            <person name="LaButti K."/>
            <person name="Morin E."/>
            <person name="Salamov A."/>
            <person name="Lipzen A."/>
            <person name="Mereny Z."/>
            <person name="Hegedus B."/>
            <person name="Baldrian P."/>
            <person name="Stursova M."/>
            <person name="Weitz H."/>
            <person name="Taylor A."/>
            <person name="Grigoriev I.V."/>
            <person name="Nagy L.G."/>
            <person name="Martin F."/>
            <person name="Kauserud H."/>
        </authorList>
    </citation>
    <scope>NUCLEOTIDE SEQUENCE</scope>
    <source>
        <strain evidence="2">CBHHK188m</strain>
    </source>
</reference>
<dbReference type="Gene3D" id="3.40.630.30">
    <property type="match status" value="1"/>
</dbReference>
<dbReference type="GO" id="GO:1990189">
    <property type="term" value="F:protein N-terminal-serine acetyltransferase activity"/>
    <property type="evidence" value="ECO:0007669"/>
    <property type="project" value="TreeGrafter"/>
</dbReference>
<dbReference type="Proteomes" id="UP001215280">
    <property type="component" value="Unassembled WGS sequence"/>
</dbReference>
<sequence>MDDINANFCFPLPRQLQNERVKLVPFLASTHAAAFCAGVEDGIFSYLSFGPLATVDDFISILDTRVRPDPGTAVFAVIDKASGELAGTIGVVNTSTLHLKCEIGFIITLPRFQRTHVTSNAAGLLLHFLLDAPAQGGLGLRRVSWEAVTHNTSSVRAAERLGFRREGVRRWNWVLPESKNEANENGGATRDGDPKPNSLGGDCIMLGLCWDEWEGGVRETVDASMKRSV</sequence>
<dbReference type="InterPro" id="IPR016181">
    <property type="entry name" value="Acyl_CoA_acyltransferase"/>
</dbReference>